<comment type="subcellular location">
    <subcellularLocation>
        <location evidence="1 10">Endoplasmic reticulum membrane</location>
        <topology evidence="1 10">Multi-pass membrane protein</topology>
    </subcellularLocation>
</comment>
<evidence type="ECO:0000256" key="5">
    <source>
        <dbReference type="ARBA" id="ARBA00022679"/>
    </source>
</evidence>
<evidence type="ECO:0000256" key="2">
    <source>
        <dbReference type="ARBA" id="ARBA00004922"/>
    </source>
</evidence>
<feature type="transmembrane region" description="Helical" evidence="10">
    <location>
        <begin position="445"/>
        <end position="465"/>
    </location>
</feature>
<dbReference type="GO" id="GO:0042281">
    <property type="term" value="F:dolichyl pyrophosphate Man9GlcNAc2 alpha-1,3-glucosyltransferase activity"/>
    <property type="evidence" value="ECO:0007669"/>
    <property type="project" value="TreeGrafter"/>
</dbReference>
<name>A0A1E5RDS4_9ASCO</name>
<evidence type="ECO:0000313" key="11">
    <source>
        <dbReference type="EMBL" id="OEJ85058.1"/>
    </source>
</evidence>
<evidence type="ECO:0000256" key="1">
    <source>
        <dbReference type="ARBA" id="ARBA00004477"/>
    </source>
</evidence>
<dbReference type="GO" id="GO:0005789">
    <property type="term" value="C:endoplasmic reticulum membrane"/>
    <property type="evidence" value="ECO:0007669"/>
    <property type="project" value="UniProtKB-SubCell"/>
</dbReference>
<comment type="similarity">
    <text evidence="3 10">Belongs to the ALG6/ALG8 glucosyltransferase family.</text>
</comment>
<dbReference type="Pfam" id="PF03155">
    <property type="entry name" value="Alg6_Alg8"/>
    <property type="match status" value="1"/>
</dbReference>
<protein>
    <recommendedName>
        <fullName evidence="10">Alpha-1,3-glucosyltransferase</fullName>
        <ecNumber evidence="10">2.4.1.-</ecNumber>
    </recommendedName>
</protein>
<evidence type="ECO:0000256" key="8">
    <source>
        <dbReference type="ARBA" id="ARBA00022989"/>
    </source>
</evidence>
<keyword evidence="8 10" id="KW-1133">Transmembrane helix</keyword>
<keyword evidence="4 10" id="KW-0328">Glycosyltransferase</keyword>
<keyword evidence="9 10" id="KW-0472">Membrane</keyword>
<feature type="transmembrane region" description="Helical" evidence="10">
    <location>
        <begin position="529"/>
        <end position="549"/>
    </location>
</feature>
<sequence length="565" mass="64939">MGSSSKKPETLVLEARNDATKESAATTTQTGIESKEAFYASPLYDFLSPFKLVTHQWEAKYIIVLFALILKCAVGLGSYSGYNTPPLFGDFEAQRHWMELTINLPLSQWYWFDTHYWGLDYPPLTAYHSYILGYLGFFLNNKRANWFTLDESRGHEDLDLKSFMRFSVILSEVLLYIPGVIYMCKWIGKQTKQSPINQYIAAAAILLQPSLILVDNGHFQYNCVMLGLTVYAINNLLDEFYAAAAACFVFAICFKQMALFYSPIFFAYLLRKSLFQWNLGRFLLIGLATVSSFVLCFLPLYLLGGGLSNVIQSIHRIFPFGRGLFEDKVANFWCVSNIVVKYREVFSNEELKLYSLVLTLAGLLPSMLVIFFWPKKHLLLYALASCSMSFFLFGFQVHEKTILLPLLPITLLYTSSNRSVVSMVSWINNVGLFSLWPLLQKDGLQLQYVVIFCLSNWLIGNFSFVTPKSLFPKWLTPGPSVSQVSATYKRRTLLPRSIFWKLVIIISYVAMGITHMLDLWVLPPEKYPDLWVVLNCSVSCMCYMLFWLWTNYKLFSLRNQSFQSH</sequence>
<dbReference type="EC" id="2.4.1.-" evidence="10"/>
<dbReference type="STRING" id="56408.A0A1E5RDS4"/>
<evidence type="ECO:0000256" key="10">
    <source>
        <dbReference type="RuleBase" id="RU363110"/>
    </source>
</evidence>
<evidence type="ECO:0000256" key="6">
    <source>
        <dbReference type="ARBA" id="ARBA00022692"/>
    </source>
</evidence>
<evidence type="ECO:0000256" key="3">
    <source>
        <dbReference type="ARBA" id="ARBA00008715"/>
    </source>
</evidence>
<comment type="pathway">
    <text evidence="2 10">Protein modification; protein glycosylation.</text>
</comment>
<gene>
    <name evidence="11" type="ORF">AWRI3579_g1814</name>
</gene>
<dbReference type="Proteomes" id="UP000095728">
    <property type="component" value="Unassembled WGS sequence"/>
</dbReference>
<dbReference type="EMBL" id="LPNM01000007">
    <property type="protein sequence ID" value="OEJ85058.1"/>
    <property type="molecule type" value="Genomic_DNA"/>
</dbReference>
<accession>A0A1E5RDS4</accession>
<feature type="transmembrane region" description="Helical" evidence="10">
    <location>
        <begin position="498"/>
        <end position="517"/>
    </location>
</feature>
<organism evidence="11 12">
    <name type="scientific">Hanseniaspora osmophila</name>
    <dbReference type="NCBI Taxonomy" id="56408"/>
    <lineage>
        <taxon>Eukaryota</taxon>
        <taxon>Fungi</taxon>
        <taxon>Dikarya</taxon>
        <taxon>Ascomycota</taxon>
        <taxon>Saccharomycotina</taxon>
        <taxon>Saccharomycetes</taxon>
        <taxon>Saccharomycodales</taxon>
        <taxon>Saccharomycodaceae</taxon>
        <taxon>Hanseniaspora</taxon>
    </lineage>
</organism>
<feature type="transmembrane region" description="Helical" evidence="10">
    <location>
        <begin position="244"/>
        <end position="270"/>
    </location>
</feature>
<dbReference type="InParanoid" id="A0A1E5RDS4"/>
<feature type="transmembrane region" description="Helical" evidence="10">
    <location>
        <begin position="353"/>
        <end position="373"/>
    </location>
</feature>
<evidence type="ECO:0000256" key="4">
    <source>
        <dbReference type="ARBA" id="ARBA00022676"/>
    </source>
</evidence>
<dbReference type="InterPro" id="IPR004856">
    <property type="entry name" value="Glyco_trans_ALG6/ALG8"/>
</dbReference>
<feature type="transmembrane region" description="Helical" evidence="10">
    <location>
        <begin position="61"/>
        <end position="82"/>
    </location>
</feature>
<comment type="caution">
    <text evidence="11">The sequence shown here is derived from an EMBL/GenBank/DDBJ whole genome shotgun (WGS) entry which is preliminary data.</text>
</comment>
<dbReference type="PANTHER" id="PTHR12413">
    <property type="entry name" value="DOLICHYL GLYCOSYLTRANSFERASE"/>
    <property type="match status" value="1"/>
</dbReference>
<keyword evidence="12" id="KW-1185">Reference proteome</keyword>
<dbReference type="PANTHER" id="PTHR12413:SF1">
    <property type="entry name" value="DOLICHYL PYROPHOSPHATE MAN9GLCNAC2 ALPHA-1,3-GLUCOSYLTRANSFERASE"/>
    <property type="match status" value="1"/>
</dbReference>
<keyword evidence="5 10" id="KW-0808">Transferase</keyword>
<feature type="transmembrane region" description="Helical" evidence="10">
    <location>
        <begin position="282"/>
        <end position="303"/>
    </location>
</feature>
<evidence type="ECO:0000256" key="7">
    <source>
        <dbReference type="ARBA" id="ARBA00022824"/>
    </source>
</evidence>
<keyword evidence="6 10" id="KW-0812">Transmembrane</keyword>
<dbReference type="FunCoup" id="A0A1E5RDS4">
    <property type="interactions" value="965"/>
</dbReference>
<dbReference type="AlphaFoldDB" id="A0A1E5RDS4"/>
<feature type="transmembrane region" description="Helical" evidence="10">
    <location>
        <begin position="379"/>
        <end position="398"/>
    </location>
</feature>
<evidence type="ECO:0000313" key="12">
    <source>
        <dbReference type="Proteomes" id="UP000095728"/>
    </source>
</evidence>
<dbReference type="UniPathway" id="UPA00378"/>
<dbReference type="OrthoDB" id="5589195at2759"/>
<reference evidence="12" key="1">
    <citation type="journal article" date="2016" name="Genome Announc.">
        <title>Genome sequences of three species of Hanseniaspora isolated from spontaneous wine fermentations.</title>
        <authorList>
            <person name="Sternes P.R."/>
            <person name="Lee D."/>
            <person name="Kutyna D.R."/>
            <person name="Borneman A.R."/>
        </authorList>
    </citation>
    <scope>NUCLEOTIDE SEQUENCE [LARGE SCALE GENOMIC DNA]</scope>
    <source>
        <strain evidence="12">AWRI3579</strain>
    </source>
</reference>
<evidence type="ECO:0000256" key="9">
    <source>
        <dbReference type="ARBA" id="ARBA00023136"/>
    </source>
</evidence>
<keyword evidence="7 10" id="KW-0256">Endoplasmic reticulum</keyword>
<proteinExistence type="inferred from homology"/>
<feature type="transmembrane region" description="Helical" evidence="10">
    <location>
        <begin position="163"/>
        <end position="184"/>
    </location>
</feature>